<dbReference type="EC" id="2.7.1.25" evidence="5 14"/>
<keyword evidence="8 14" id="KW-0547">Nucleotide-binding</keyword>
<evidence type="ECO:0000256" key="13">
    <source>
        <dbReference type="ARBA" id="ARBA00031464"/>
    </source>
</evidence>
<comment type="similarity">
    <text evidence="4 14">Belongs to the APS kinase family.</text>
</comment>
<dbReference type="GO" id="GO:0000103">
    <property type="term" value="P:sulfate assimilation"/>
    <property type="evidence" value="ECO:0007669"/>
    <property type="project" value="UniProtKB-UniRule"/>
</dbReference>
<comment type="function">
    <text evidence="2 14">Catalyzes the synthesis of activated sulfate.</text>
</comment>
<proteinExistence type="inferred from homology"/>
<feature type="binding site" evidence="14">
    <location>
        <begin position="327"/>
        <end position="334"/>
    </location>
    <ligand>
        <name>ATP</name>
        <dbReference type="ChEBI" id="CHEBI:30616"/>
    </ligand>
</feature>
<dbReference type="NCBIfam" id="TIGR00455">
    <property type="entry name" value="apsK"/>
    <property type="match status" value="1"/>
</dbReference>
<comment type="catalytic activity">
    <reaction evidence="1 14">
        <text>adenosine 5'-phosphosulfate + ATP = 3'-phosphoadenylyl sulfate + ADP + H(+)</text>
        <dbReference type="Rhea" id="RHEA:24152"/>
        <dbReference type="ChEBI" id="CHEBI:15378"/>
        <dbReference type="ChEBI" id="CHEBI:30616"/>
        <dbReference type="ChEBI" id="CHEBI:58243"/>
        <dbReference type="ChEBI" id="CHEBI:58339"/>
        <dbReference type="ChEBI" id="CHEBI:456216"/>
        <dbReference type="EC" id="2.7.1.25"/>
    </reaction>
</comment>
<evidence type="ECO:0000256" key="9">
    <source>
        <dbReference type="ARBA" id="ARBA00022777"/>
    </source>
</evidence>
<evidence type="ECO:0000256" key="5">
    <source>
        <dbReference type="ARBA" id="ARBA00012121"/>
    </source>
</evidence>
<evidence type="ECO:0000256" key="8">
    <source>
        <dbReference type="ARBA" id="ARBA00022741"/>
    </source>
</evidence>
<dbReference type="CDD" id="cd02440">
    <property type="entry name" value="AdoMet_MTases"/>
    <property type="match status" value="1"/>
</dbReference>
<dbReference type="PANTHER" id="PTHR11055">
    <property type="entry name" value="BIFUNCTIONAL 3'-PHOSPHOADENOSINE 5'-PHOSPHOSULFATE SYNTHASE"/>
    <property type="match status" value="1"/>
</dbReference>
<evidence type="ECO:0000256" key="2">
    <source>
        <dbReference type="ARBA" id="ARBA00002632"/>
    </source>
</evidence>
<protein>
    <recommendedName>
        <fullName evidence="6 14">Adenylyl-sulfate kinase</fullName>
        <ecNumber evidence="5 14">2.7.1.25</ecNumber>
    </recommendedName>
    <alternativeName>
        <fullName evidence="12 14">APS kinase</fullName>
    </alternativeName>
    <alternativeName>
        <fullName evidence="13 14">ATP adenosine-5'-phosphosulfate 3'-phosphotransferase</fullName>
    </alternativeName>
    <alternativeName>
        <fullName evidence="11 14">Adenosine-5'-phosphosulfate kinase</fullName>
    </alternativeName>
</protein>
<evidence type="ECO:0000256" key="11">
    <source>
        <dbReference type="ARBA" id="ARBA00029724"/>
    </source>
</evidence>
<accession>A0AAX0U185</accession>
<dbReference type="HAMAP" id="MF_00065">
    <property type="entry name" value="Adenylyl_sulf_kinase"/>
    <property type="match status" value="1"/>
</dbReference>
<dbReference type="InterPro" id="IPR002891">
    <property type="entry name" value="APS"/>
</dbReference>
<evidence type="ECO:0000256" key="6">
    <source>
        <dbReference type="ARBA" id="ARBA00018163"/>
    </source>
</evidence>
<evidence type="ECO:0000256" key="12">
    <source>
        <dbReference type="ARBA" id="ARBA00031393"/>
    </source>
</evidence>
<evidence type="ECO:0000256" key="3">
    <source>
        <dbReference type="ARBA" id="ARBA00004806"/>
    </source>
</evidence>
<dbReference type="Proteomes" id="UP000231878">
    <property type="component" value="Unassembled WGS sequence"/>
</dbReference>
<dbReference type="NCBIfam" id="NF003013">
    <property type="entry name" value="PRK03846.1"/>
    <property type="match status" value="1"/>
</dbReference>
<evidence type="ECO:0000256" key="1">
    <source>
        <dbReference type="ARBA" id="ARBA00001823"/>
    </source>
</evidence>
<evidence type="ECO:0000313" key="17">
    <source>
        <dbReference type="Proteomes" id="UP000231878"/>
    </source>
</evidence>
<dbReference type="AlphaFoldDB" id="A0AAX0U185"/>
<name>A0AAX0U185_BURPE</name>
<dbReference type="PANTHER" id="PTHR11055:SF63">
    <property type="entry name" value="ADENYLYL-SULFATE KINASE 1, CHLOROPLASTIC"/>
    <property type="match status" value="1"/>
</dbReference>
<sequence>MTTSMRERRRGIAFMRSCDDFLRTSELSIAAVNSLRRTIAPSHRVLDACGSGAACLLASRYGAKQVVALAAAEATLVGARAGANGPGERISFVDAEQAAALVARQGRFDVVLGLAGGGRDGLDPHYGARLDAFARRFGTANVAVVPNGVRYDAQLVEWREAERLEADVAARQRALEARYDLTLGPVLDQVAAGAAPRGRVRADALRALCARLPFLSCRPGDGGDAGTSGTSGTAAPEHVELTAAHGGRADGVLWTQELIHDGIVIERIQGCSWLDERVDLEAGDAIAVPVADMARAAPLDGGEAPPQLAPAPRASGAPAPLVFWLTGISGAGKTTIATRFKQRADADAWPTVVLDGDTLRGGLNADLGFCDADRAENVRRIAEVAALMADTGLVVVVSCISPRRSFRETAREIVGAERFVEVFVDTPPAVAQARDPKGLYRRARAGLIASFTGIDSDYEPPPDPQLRIDTTTHDVEDATQMLRRYYVDARLSGARAGTAECAA</sequence>
<dbReference type="InterPro" id="IPR029063">
    <property type="entry name" value="SAM-dependent_MTases_sf"/>
</dbReference>
<keyword evidence="14" id="KW-0597">Phosphoprotein</keyword>
<evidence type="ECO:0000256" key="7">
    <source>
        <dbReference type="ARBA" id="ARBA00022679"/>
    </source>
</evidence>
<organism evidence="16 17">
    <name type="scientific">Burkholderia pseudomallei</name>
    <name type="common">Pseudomonas pseudomallei</name>
    <dbReference type="NCBI Taxonomy" id="28450"/>
    <lineage>
        <taxon>Bacteria</taxon>
        <taxon>Pseudomonadati</taxon>
        <taxon>Pseudomonadota</taxon>
        <taxon>Betaproteobacteria</taxon>
        <taxon>Burkholderiales</taxon>
        <taxon>Burkholderiaceae</taxon>
        <taxon>Burkholderia</taxon>
        <taxon>pseudomallei group</taxon>
    </lineage>
</organism>
<feature type="domain" description="APS kinase" evidence="15">
    <location>
        <begin position="321"/>
        <end position="469"/>
    </location>
</feature>
<dbReference type="GO" id="GO:0070814">
    <property type="term" value="P:hydrogen sulfide biosynthetic process"/>
    <property type="evidence" value="ECO:0007669"/>
    <property type="project" value="UniProtKB-UniRule"/>
</dbReference>
<dbReference type="CDD" id="cd02027">
    <property type="entry name" value="APSK"/>
    <property type="match status" value="1"/>
</dbReference>
<dbReference type="GO" id="GO:0004020">
    <property type="term" value="F:adenylylsulfate kinase activity"/>
    <property type="evidence" value="ECO:0007669"/>
    <property type="project" value="UniProtKB-UniRule"/>
</dbReference>
<dbReference type="SUPFAM" id="SSF53335">
    <property type="entry name" value="S-adenosyl-L-methionine-dependent methyltransferases"/>
    <property type="match status" value="1"/>
</dbReference>
<dbReference type="InterPro" id="IPR027417">
    <property type="entry name" value="P-loop_NTPase"/>
</dbReference>
<gene>
    <name evidence="14 16" type="primary">cysC</name>
    <name evidence="16" type="ORF">CWD88_31760</name>
</gene>
<comment type="caution">
    <text evidence="16">The sequence shown here is derived from an EMBL/GenBank/DDBJ whole genome shotgun (WGS) entry which is preliminary data.</text>
</comment>
<dbReference type="EMBL" id="PHRB01000048">
    <property type="protein sequence ID" value="PJO62313.1"/>
    <property type="molecule type" value="Genomic_DNA"/>
</dbReference>
<keyword evidence="10 14" id="KW-0067">ATP-binding</keyword>
<evidence type="ECO:0000256" key="10">
    <source>
        <dbReference type="ARBA" id="ARBA00022840"/>
    </source>
</evidence>
<keyword evidence="7 14" id="KW-0808">Transferase</keyword>
<evidence type="ECO:0000256" key="14">
    <source>
        <dbReference type="HAMAP-Rule" id="MF_00065"/>
    </source>
</evidence>
<dbReference type="Gene3D" id="3.40.50.300">
    <property type="entry name" value="P-loop containing nucleotide triphosphate hydrolases"/>
    <property type="match status" value="1"/>
</dbReference>
<comment type="pathway">
    <text evidence="3 14">Sulfur metabolism; hydrogen sulfide biosynthesis; sulfite from sulfate: step 2/3.</text>
</comment>
<reference evidence="16 17" key="1">
    <citation type="submission" date="2017-11" db="EMBL/GenBank/DDBJ databases">
        <title>Molecular characterization of Burkholderia pseudomallei and closely related isolates from Vietnam.</title>
        <authorList>
            <person name="Ustinov D.V."/>
            <person name="Antonov A.S."/>
            <person name="Avdusheva E.F."/>
            <person name="Shpak I.M."/>
            <person name="Zakharova I.B."/>
            <person name="Thi L.A."/>
            <person name="Teteryatnikova N."/>
            <person name="Lopasteyskaya Y.A."/>
            <person name="Kuzyutina J.A."/>
            <person name="Ngo T.N."/>
            <person name="Victorov D.V."/>
        </authorList>
    </citation>
    <scope>NUCLEOTIDE SEQUENCE [LARGE SCALE GENOMIC DNA]</scope>
    <source>
        <strain evidence="16 17">V1512</strain>
    </source>
</reference>
<evidence type="ECO:0000313" key="16">
    <source>
        <dbReference type="EMBL" id="PJO62313.1"/>
    </source>
</evidence>
<dbReference type="GO" id="GO:0005524">
    <property type="term" value="F:ATP binding"/>
    <property type="evidence" value="ECO:0007669"/>
    <property type="project" value="UniProtKB-UniRule"/>
</dbReference>
<dbReference type="SUPFAM" id="SSF52540">
    <property type="entry name" value="P-loop containing nucleoside triphosphate hydrolases"/>
    <property type="match status" value="1"/>
</dbReference>
<keyword evidence="9 14" id="KW-0418">Kinase</keyword>
<feature type="active site" description="Phosphoserine intermediate" evidence="14">
    <location>
        <position position="401"/>
    </location>
</feature>
<dbReference type="Gene3D" id="3.40.50.150">
    <property type="entry name" value="Vaccinia Virus protein VP39"/>
    <property type="match status" value="1"/>
</dbReference>
<dbReference type="InterPro" id="IPR059117">
    <property type="entry name" value="APS_kinase_dom"/>
</dbReference>
<evidence type="ECO:0000256" key="4">
    <source>
        <dbReference type="ARBA" id="ARBA00007008"/>
    </source>
</evidence>
<dbReference type="Pfam" id="PF01583">
    <property type="entry name" value="APS_kinase"/>
    <property type="match status" value="1"/>
</dbReference>
<evidence type="ECO:0000259" key="15">
    <source>
        <dbReference type="Pfam" id="PF01583"/>
    </source>
</evidence>